<dbReference type="EMBL" id="VFQX01000013">
    <property type="protein sequence ID" value="KAF0981538.1"/>
    <property type="molecule type" value="Genomic_DNA"/>
</dbReference>
<dbReference type="GeneID" id="68119410"/>
<dbReference type="OrthoDB" id="10376178at2759"/>
<name>A0A6A5C705_NAEFO</name>
<organism evidence="2 3">
    <name type="scientific">Naegleria fowleri</name>
    <name type="common">Brain eating amoeba</name>
    <dbReference type="NCBI Taxonomy" id="5763"/>
    <lineage>
        <taxon>Eukaryota</taxon>
        <taxon>Discoba</taxon>
        <taxon>Heterolobosea</taxon>
        <taxon>Tetramitia</taxon>
        <taxon>Eutetramitia</taxon>
        <taxon>Vahlkampfiidae</taxon>
        <taxon>Naegleria</taxon>
    </lineage>
</organism>
<dbReference type="RefSeq" id="XP_044566251.1">
    <property type="nucleotide sequence ID" value="XM_044702687.1"/>
</dbReference>
<evidence type="ECO:0000313" key="2">
    <source>
        <dbReference type="EMBL" id="KAF0981538.1"/>
    </source>
</evidence>
<evidence type="ECO:0000313" key="3">
    <source>
        <dbReference type="Proteomes" id="UP000444721"/>
    </source>
</evidence>
<protein>
    <submittedName>
        <fullName evidence="2">Uncharacterized protein</fullName>
    </submittedName>
</protein>
<feature type="compositionally biased region" description="Polar residues" evidence="1">
    <location>
        <begin position="184"/>
        <end position="196"/>
    </location>
</feature>
<dbReference type="AlphaFoldDB" id="A0A6A5C705"/>
<dbReference type="VEuPathDB" id="AmoebaDB:NF0046030"/>
<accession>A0A6A5C705</accession>
<evidence type="ECO:0000256" key="1">
    <source>
        <dbReference type="SAM" id="MobiDB-lite"/>
    </source>
</evidence>
<reference evidence="2 3" key="1">
    <citation type="journal article" date="2019" name="Sci. Rep.">
        <title>Nanopore sequencing improves the draft genome of the human pathogenic amoeba Naegleria fowleri.</title>
        <authorList>
            <person name="Liechti N."/>
            <person name="Schurch N."/>
            <person name="Bruggmann R."/>
            <person name="Wittwer M."/>
        </authorList>
    </citation>
    <scope>NUCLEOTIDE SEQUENCE [LARGE SCALE GENOMIC DNA]</scope>
    <source>
        <strain evidence="2 3">ATCC 30894</strain>
    </source>
</reference>
<dbReference type="Proteomes" id="UP000444721">
    <property type="component" value="Unassembled WGS sequence"/>
</dbReference>
<sequence>MHVVSGLHMASPTSIVYTGNGITAVVGFITDVNDDHLLDFVVAYYQRDYNFASQVIYLNNGCGYVRHSNPFEPLVYCKQHFLNQIMIKWEADPPVITLHIPNDTFSGVIALPYHPIEIPAIIFAMSGVKIETHMEKFFKGNLPIQYHAISKGDEIYVGQPGPPSKPSSPTSMMNGDDEEEDQRNGNGSSTTLPYSGTGTGASHFYYGSSGQPSSDVVSSSGQVTGGQHQPGVIPAPHGKNG</sequence>
<comment type="caution">
    <text evidence="2">The sequence shown here is derived from an EMBL/GenBank/DDBJ whole genome shotgun (WGS) entry which is preliminary data.</text>
</comment>
<feature type="region of interest" description="Disordered" evidence="1">
    <location>
        <begin position="155"/>
        <end position="241"/>
    </location>
</feature>
<gene>
    <name evidence="2" type="ORF">FDP41_012195</name>
</gene>
<proteinExistence type="predicted"/>
<feature type="compositionally biased region" description="Low complexity" evidence="1">
    <location>
        <begin position="207"/>
        <end position="227"/>
    </location>
</feature>
<keyword evidence="3" id="KW-1185">Reference proteome</keyword>
<dbReference type="VEuPathDB" id="AmoebaDB:NfTy_038700"/>
<dbReference type="VEuPathDB" id="AmoebaDB:FDP41_012195"/>